<dbReference type="Proteomes" id="UP000824028">
    <property type="component" value="Unassembled WGS sequence"/>
</dbReference>
<gene>
    <name evidence="2" type="ORF">H9814_03010</name>
</gene>
<dbReference type="EMBL" id="DXBX01000023">
    <property type="protein sequence ID" value="HIZ32507.1"/>
    <property type="molecule type" value="Genomic_DNA"/>
</dbReference>
<dbReference type="GO" id="GO:0005524">
    <property type="term" value="F:ATP binding"/>
    <property type="evidence" value="ECO:0007669"/>
    <property type="project" value="UniProtKB-KW"/>
</dbReference>
<keyword evidence="2" id="KW-0547">Nucleotide-binding</keyword>
<dbReference type="SUPFAM" id="SSF52540">
    <property type="entry name" value="P-loop containing nucleoside triphosphate hydrolases"/>
    <property type="match status" value="1"/>
</dbReference>
<dbReference type="AlphaFoldDB" id="A0A9D2E802"/>
<evidence type="ECO:0000259" key="1">
    <source>
        <dbReference type="Pfam" id="PF13401"/>
    </source>
</evidence>
<organism evidence="2 3">
    <name type="scientific">Candidatus Bacteroides merdigallinarum</name>
    <dbReference type="NCBI Taxonomy" id="2838473"/>
    <lineage>
        <taxon>Bacteria</taxon>
        <taxon>Pseudomonadati</taxon>
        <taxon>Bacteroidota</taxon>
        <taxon>Bacteroidia</taxon>
        <taxon>Bacteroidales</taxon>
        <taxon>Bacteroidaceae</taxon>
        <taxon>Bacteroides</taxon>
    </lineage>
</organism>
<protein>
    <submittedName>
        <fullName evidence="2">ATP-binding protein</fullName>
    </submittedName>
</protein>
<feature type="domain" description="ORC1/DEAH AAA+ ATPase" evidence="1">
    <location>
        <begin position="39"/>
        <end position="191"/>
    </location>
</feature>
<name>A0A9D2E802_9BACE</name>
<evidence type="ECO:0000313" key="2">
    <source>
        <dbReference type="EMBL" id="HIZ32507.1"/>
    </source>
</evidence>
<reference evidence="2" key="1">
    <citation type="journal article" date="2021" name="PeerJ">
        <title>Extensive microbial diversity within the chicken gut microbiome revealed by metagenomics and culture.</title>
        <authorList>
            <person name="Gilroy R."/>
            <person name="Ravi A."/>
            <person name="Getino M."/>
            <person name="Pursley I."/>
            <person name="Horton D.L."/>
            <person name="Alikhan N.F."/>
            <person name="Baker D."/>
            <person name="Gharbi K."/>
            <person name="Hall N."/>
            <person name="Watson M."/>
            <person name="Adriaenssens E.M."/>
            <person name="Foster-Nyarko E."/>
            <person name="Jarju S."/>
            <person name="Secka A."/>
            <person name="Antonio M."/>
            <person name="Oren A."/>
            <person name="Chaudhuri R.R."/>
            <person name="La Ragione R."/>
            <person name="Hildebrand F."/>
            <person name="Pallen M.J."/>
        </authorList>
    </citation>
    <scope>NUCLEOTIDE SEQUENCE</scope>
    <source>
        <strain evidence="2">ChiHjej9B8-1298</strain>
    </source>
</reference>
<proteinExistence type="predicted"/>
<dbReference type="Gene3D" id="3.40.50.300">
    <property type="entry name" value="P-loop containing nucleotide triphosphate hydrolases"/>
    <property type="match status" value="1"/>
</dbReference>
<sequence length="537" mass="61685">MRKVPKFFNTAGPIRPDLHYNVEPLSRIDLEEVEMLIYQQKYFVLHAPRQTGKTSCLLALRDYLNARGEFIAVYANVEAGQAARNDVEEVVLATAATVAGRVDTLRGNSEARDLLQKIRKGGEPNNSLLTAFLRALCESLPLPLVLFLDEIDALVGDGLVSVLRQIRAGYDQRPQHFPQTIILCGVRDVRDYRIVLSNQDIVTGGSAFNIKAKSLRLGNLTKEEIHDLYMQHTAATGQEFDEACFPMIWEATEGQPWLVNALGYEVTMEIRENRDRSIRIIPEMIYRAQENIIYRRDTHIDILIDKLREDRVRRVIAPILANEDAETETHLSDDDIQYVVDMGLVVRDKPLRIANAIYKEIIPRELTWARQQTLIQQAAWYINPDSSINMEKLLLDFQQFFRQNADSWIERFDYKESGPQLLLQAFLQRVVNGGGYIDREYGLGRGRTDLLITKPLTDKYGGPYQRIVLELKILRSNEEGTIRKGLEQTAGYMDQCGGVINEGHFILFDRRPGRSWEEKLWHRTEQYGGREIMVWGM</sequence>
<accession>A0A9D2E802</accession>
<dbReference type="InterPro" id="IPR027417">
    <property type="entry name" value="P-loop_NTPase"/>
</dbReference>
<dbReference type="GO" id="GO:0016887">
    <property type="term" value="F:ATP hydrolysis activity"/>
    <property type="evidence" value="ECO:0007669"/>
    <property type="project" value="InterPro"/>
</dbReference>
<keyword evidence="2" id="KW-0067">ATP-binding</keyword>
<dbReference type="InterPro" id="IPR049945">
    <property type="entry name" value="AAA_22"/>
</dbReference>
<evidence type="ECO:0000313" key="3">
    <source>
        <dbReference type="Proteomes" id="UP000824028"/>
    </source>
</evidence>
<comment type="caution">
    <text evidence="2">The sequence shown here is derived from an EMBL/GenBank/DDBJ whole genome shotgun (WGS) entry which is preliminary data.</text>
</comment>
<dbReference type="Pfam" id="PF13401">
    <property type="entry name" value="AAA_22"/>
    <property type="match status" value="1"/>
</dbReference>
<reference evidence="2" key="2">
    <citation type="submission" date="2021-04" db="EMBL/GenBank/DDBJ databases">
        <authorList>
            <person name="Gilroy R."/>
        </authorList>
    </citation>
    <scope>NUCLEOTIDE SEQUENCE</scope>
    <source>
        <strain evidence="2">ChiHjej9B8-1298</strain>
    </source>
</reference>